<feature type="transmembrane region" description="Helical" evidence="6">
    <location>
        <begin position="378"/>
        <end position="400"/>
    </location>
</feature>
<dbReference type="InterPro" id="IPR050833">
    <property type="entry name" value="Poly_Biosynth_Transport"/>
</dbReference>
<dbReference type="RefSeq" id="WP_289380789.1">
    <property type="nucleotide sequence ID" value="NZ_JAUBOF010000089.1"/>
</dbReference>
<comment type="caution">
    <text evidence="7">The sequence shown here is derived from an EMBL/GenBank/DDBJ whole genome shotgun (WGS) entry which is preliminary data.</text>
</comment>
<feature type="transmembrane region" description="Helical" evidence="6">
    <location>
        <begin position="112"/>
        <end position="130"/>
    </location>
</feature>
<dbReference type="Pfam" id="PF13440">
    <property type="entry name" value="Polysacc_synt_3"/>
    <property type="match status" value="1"/>
</dbReference>
<keyword evidence="2" id="KW-1003">Cell membrane</keyword>
<evidence type="ECO:0000313" key="7">
    <source>
        <dbReference type="EMBL" id="MDM7490517.1"/>
    </source>
</evidence>
<dbReference type="EMBL" id="JAUBOF010000089">
    <property type="protein sequence ID" value="MDM7490517.1"/>
    <property type="molecule type" value="Genomic_DNA"/>
</dbReference>
<keyword evidence="5 6" id="KW-0472">Membrane</keyword>
<evidence type="ECO:0000256" key="5">
    <source>
        <dbReference type="ARBA" id="ARBA00023136"/>
    </source>
</evidence>
<reference evidence="7 8" key="1">
    <citation type="submission" date="2023-06" db="EMBL/GenBank/DDBJ databases">
        <title>Rhodococcus indonesiensis sp. nov a new member of the Rhodococcus ruber lineage isolated from a sediment of neutral hot spring.</title>
        <authorList>
            <person name="Kusuma A.B."/>
            <person name="Fenylestari G."/>
            <person name="Ammar F."/>
            <person name="Nouioui I."/>
            <person name="Goodfellow M."/>
        </authorList>
    </citation>
    <scope>NUCLEOTIDE SEQUENCE [LARGE SCALE GENOMIC DNA]</scope>
    <source>
        <strain evidence="7 8">CSLK01-03</strain>
    </source>
</reference>
<keyword evidence="3 6" id="KW-0812">Transmembrane</keyword>
<keyword evidence="8" id="KW-1185">Reference proteome</keyword>
<evidence type="ECO:0000256" key="1">
    <source>
        <dbReference type="ARBA" id="ARBA00004651"/>
    </source>
</evidence>
<feature type="transmembrane region" description="Helical" evidence="6">
    <location>
        <begin position="150"/>
        <end position="174"/>
    </location>
</feature>
<comment type="subcellular location">
    <subcellularLocation>
        <location evidence="1">Cell membrane</location>
        <topology evidence="1">Multi-pass membrane protein</topology>
    </subcellularLocation>
</comment>
<protein>
    <submittedName>
        <fullName evidence="7">Oligosaccharide flippase family protein</fullName>
    </submittedName>
</protein>
<dbReference type="PANTHER" id="PTHR30250">
    <property type="entry name" value="PST FAMILY PREDICTED COLANIC ACID TRANSPORTER"/>
    <property type="match status" value="1"/>
</dbReference>
<accession>A0ABT7RS89</accession>
<feature type="transmembrane region" description="Helical" evidence="6">
    <location>
        <begin position="294"/>
        <end position="314"/>
    </location>
</feature>
<keyword evidence="4 6" id="KW-1133">Transmembrane helix</keyword>
<name>A0ABT7RS89_9NOCA</name>
<evidence type="ECO:0000313" key="8">
    <source>
        <dbReference type="Proteomes" id="UP001233164"/>
    </source>
</evidence>
<gene>
    <name evidence="7" type="ORF">QT969_19730</name>
</gene>
<evidence type="ECO:0000256" key="3">
    <source>
        <dbReference type="ARBA" id="ARBA00022692"/>
    </source>
</evidence>
<proteinExistence type="predicted"/>
<feature type="transmembrane region" description="Helical" evidence="6">
    <location>
        <begin position="78"/>
        <end position="106"/>
    </location>
</feature>
<dbReference type="Proteomes" id="UP001233164">
    <property type="component" value="Unassembled WGS sequence"/>
</dbReference>
<feature type="transmembrane region" description="Helical" evidence="6">
    <location>
        <begin position="180"/>
        <end position="201"/>
    </location>
</feature>
<feature type="transmembrane region" description="Helical" evidence="6">
    <location>
        <begin position="320"/>
        <end position="340"/>
    </location>
</feature>
<evidence type="ECO:0000256" key="6">
    <source>
        <dbReference type="SAM" id="Phobius"/>
    </source>
</evidence>
<evidence type="ECO:0000256" key="4">
    <source>
        <dbReference type="ARBA" id="ARBA00022989"/>
    </source>
</evidence>
<dbReference type="PANTHER" id="PTHR30250:SF11">
    <property type="entry name" value="O-ANTIGEN TRANSPORTER-RELATED"/>
    <property type="match status" value="1"/>
</dbReference>
<evidence type="ECO:0000256" key="2">
    <source>
        <dbReference type="ARBA" id="ARBA00022475"/>
    </source>
</evidence>
<feature type="transmembrane region" description="Helical" evidence="6">
    <location>
        <begin position="253"/>
        <end position="273"/>
    </location>
</feature>
<feature type="transmembrane region" description="Helical" evidence="6">
    <location>
        <begin position="44"/>
        <end position="66"/>
    </location>
</feature>
<feature type="transmembrane region" description="Helical" evidence="6">
    <location>
        <begin position="352"/>
        <end position="372"/>
    </location>
</feature>
<feature type="transmembrane region" description="Helical" evidence="6">
    <location>
        <begin position="12"/>
        <end position="32"/>
    </location>
</feature>
<feature type="transmembrane region" description="Helical" evidence="6">
    <location>
        <begin position="222"/>
        <end position="247"/>
    </location>
</feature>
<sequence length="440" mass="46426">MREHISRITSAFALSFSNVARLVSILLVTVFLGRSLGPSEVGEFSLLLASVAVLQSISIGGLSGAAVHKLIVAQDRNLAVHTIVAARLILIPTFYLFGFVIATMALSGTDASIFPIVSFFVGYALGSFDVPEILWMSRGRFHAVAARRTILVAILVVPKSIAAMTGNFGLILLMQGLEAALWQLVLLRGSGLCRNSILGALKNLTAGIRQVAELRRLWLSSIAAAISTRIDVFIVSALLGSAAVGQYATASRFVEAATILAAAIANVHFNSLVDSQFRADRYAARSSAAARSMFLLAAGVAVGMAVAGPITVQLLYGSEFAVAAALVPLYSLAIIPIFQRQLLSKHLLIEKMYGYSLACNILALIITASANVGLVPVLGLWGAVIAAISGYTLSLVLAFLPTRRGRAILRLSFGSIVFKSASVVPAAECLVLDRKTTAIA</sequence>
<organism evidence="7 8">
    <name type="scientific">Rhodococcus indonesiensis</name>
    <dbReference type="NCBI Taxonomy" id="3055869"/>
    <lineage>
        <taxon>Bacteria</taxon>
        <taxon>Bacillati</taxon>
        <taxon>Actinomycetota</taxon>
        <taxon>Actinomycetes</taxon>
        <taxon>Mycobacteriales</taxon>
        <taxon>Nocardiaceae</taxon>
        <taxon>Rhodococcus</taxon>
    </lineage>
</organism>